<dbReference type="EMBL" id="HBHT01009751">
    <property type="protein sequence ID" value="CAD9953708.1"/>
    <property type="molecule type" value="Transcribed_RNA"/>
</dbReference>
<reference evidence="2" key="1">
    <citation type="submission" date="2021-01" db="EMBL/GenBank/DDBJ databases">
        <authorList>
            <person name="Corre E."/>
            <person name="Pelletier E."/>
            <person name="Niang G."/>
            <person name="Scheremetjew M."/>
            <person name="Finn R."/>
            <person name="Kale V."/>
            <person name="Holt S."/>
            <person name="Cochrane G."/>
            <person name="Meng A."/>
            <person name="Brown T."/>
            <person name="Cohen L."/>
        </authorList>
    </citation>
    <scope>NUCLEOTIDE SEQUENCE</scope>
    <source>
        <strain evidence="2">CCMP125</strain>
    </source>
</reference>
<dbReference type="AlphaFoldDB" id="A0A6U2Z150"/>
<evidence type="ECO:0000313" key="2">
    <source>
        <dbReference type="EMBL" id="CAD9953708.1"/>
    </source>
</evidence>
<name>A0A6U2Z150_9STRA</name>
<evidence type="ECO:0000313" key="1">
    <source>
        <dbReference type="EMBL" id="CAD9953706.1"/>
    </source>
</evidence>
<dbReference type="Pfam" id="PF08856">
    <property type="entry name" value="DUF1826"/>
    <property type="match status" value="1"/>
</dbReference>
<protein>
    <submittedName>
        <fullName evidence="2">Uncharacterized protein</fullName>
    </submittedName>
</protein>
<dbReference type="EMBL" id="HBHT01009750">
    <property type="protein sequence ID" value="CAD9953706.1"/>
    <property type="molecule type" value="Transcribed_RNA"/>
</dbReference>
<proteinExistence type="predicted"/>
<dbReference type="InterPro" id="IPR014955">
    <property type="entry name" value="DUF1826"/>
</dbReference>
<sequence length="173" mass="19097">MQGGESATRCPAWHVDYVPVRWIQTLVGPGCWYLNPPTDDNPQLKLIANGMKANQAHGFFGTCNEDDDTNMPLPEDWKERLVAESGVTPQQAATGQAVLLVGKAWPQVRRGAPLPPVLHRSPHDVPSDQARVLLTLDVVLGTSNQKKNDSSCQESGCDCTSSPIEERRKNVWW</sequence>
<organism evidence="2">
    <name type="scientific">Entomoneis paludosa</name>
    <dbReference type="NCBI Taxonomy" id="265537"/>
    <lineage>
        <taxon>Eukaryota</taxon>
        <taxon>Sar</taxon>
        <taxon>Stramenopiles</taxon>
        <taxon>Ochrophyta</taxon>
        <taxon>Bacillariophyta</taxon>
        <taxon>Bacillariophyceae</taxon>
        <taxon>Bacillariophycidae</taxon>
        <taxon>Entomoneidaceae</taxon>
        <taxon>Entomoneis</taxon>
    </lineage>
</organism>
<gene>
    <name evidence="1" type="ORF">APAL1065_LOCUS6528</name>
    <name evidence="2" type="ORF">APAL1065_LOCUS6529</name>
</gene>
<accession>A0A6U2Z150</accession>